<dbReference type="EMBL" id="JANAVB010001800">
    <property type="protein sequence ID" value="KAJ6852334.1"/>
    <property type="molecule type" value="Genomic_DNA"/>
</dbReference>
<comment type="caution">
    <text evidence="2">The sequence shown here is derived from an EMBL/GenBank/DDBJ whole genome shotgun (WGS) entry which is preliminary data.</text>
</comment>
<proteinExistence type="predicted"/>
<feature type="compositionally biased region" description="Gly residues" evidence="1">
    <location>
        <begin position="7"/>
        <end position="31"/>
    </location>
</feature>
<evidence type="ECO:0000313" key="2">
    <source>
        <dbReference type="EMBL" id="KAJ6852334.1"/>
    </source>
</evidence>
<sequence length="178" mass="18541">MMASHGRGPGRGGGGGGAGRGRGRTGAGGRGRIQSSRDVTPSSEPDPESIPSTDASRPRSTTSSRHQSGSASGSDPLSEPPAADQPGDAPVTAQWAPEYPHTRFHPVTGEYIRGPADPPTAPERPRGEFRRELWPAGPRFFRLMLAGPLEKLSGLTSTVPTSTLRRCPQTCSTSGSTS</sequence>
<evidence type="ECO:0000256" key="1">
    <source>
        <dbReference type="SAM" id="MobiDB-lite"/>
    </source>
</evidence>
<name>A0AAX6IHP9_IRIPA</name>
<evidence type="ECO:0000313" key="3">
    <source>
        <dbReference type="Proteomes" id="UP001140949"/>
    </source>
</evidence>
<keyword evidence="3" id="KW-1185">Reference proteome</keyword>
<feature type="region of interest" description="Disordered" evidence="1">
    <location>
        <begin position="1"/>
        <end position="127"/>
    </location>
</feature>
<feature type="compositionally biased region" description="Low complexity" evidence="1">
    <location>
        <begin position="49"/>
        <end position="74"/>
    </location>
</feature>
<protein>
    <submittedName>
        <fullName evidence="2">Uncharacterized protein</fullName>
    </submittedName>
</protein>
<reference evidence="2" key="1">
    <citation type="journal article" date="2023" name="GigaByte">
        <title>Genome assembly of the bearded iris, Iris pallida Lam.</title>
        <authorList>
            <person name="Bruccoleri R.E."/>
            <person name="Oakeley E.J."/>
            <person name="Faust A.M.E."/>
            <person name="Altorfer M."/>
            <person name="Dessus-Babus S."/>
            <person name="Burckhardt D."/>
            <person name="Oertli M."/>
            <person name="Naumann U."/>
            <person name="Petersen F."/>
            <person name="Wong J."/>
        </authorList>
    </citation>
    <scope>NUCLEOTIDE SEQUENCE</scope>
    <source>
        <strain evidence="2">GSM-AAB239-AS_SAM_17_03QT</strain>
    </source>
</reference>
<accession>A0AAX6IHP9</accession>
<reference evidence="2" key="2">
    <citation type="submission" date="2023-04" db="EMBL/GenBank/DDBJ databases">
        <authorList>
            <person name="Bruccoleri R.E."/>
            <person name="Oakeley E.J."/>
            <person name="Faust A.-M."/>
            <person name="Dessus-Babus S."/>
            <person name="Altorfer M."/>
            <person name="Burckhardt D."/>
            <person name="Oertli M."/>
            <person name="Naumann U."/>
            <person name="Petersen F."/>
            <person name="Wong J."/>
        </authorList>
    </citation>
    <scope>NUCLEOTIDE SEQUENCE</scope>
    <source>
        <strain evidence="2">GSM-AAB239-AS_SAM_17_03QT</strain>
        <tissue evidence="2">Leaf</tissue>
    </source>
</reference>
<dbReference type="AlphaFoldDB" id="A0AAX6IHP9"/>
<dbReference type="Proteomes" id="UP001140949">
    <property type="component" value="Unassembled WGS sequence"/>
</dbReference>
<gene>
    <name evidence="2" type="ORF">M6B38_255175</name>
</gene>
<organism evidence="2 3">
    <name type="scientific">Iris pallida</name>
    <name type="common">Sweet iris</name>
    <dbReference type="NCBI Taxonomy" id="29817"/>
    <lineage>
        <taxon>Eukaryota</taxon>
        <taxon>Viridiplantae</taxon>
        <taxon>Streptophyta</taxon>
        <taxon>Embryophyta</taxon>
        <taxon>Tracheophyta</taxon>
        <taxon>Spermatophyta</taxon>
        <taxon>Magnoliopsida</taxon>
        <taxon>Liliopsida</taxon>
        <taxon>Asparagales</taxon>
        <taxon>Iridaceae</taxon>
        <taxon>Iridoideae</taxon>
        <taxon>Irideae</taxon>
        <taxon>Iris</taxon>
    </lineage>
</organism>